<dbReference type="PANTHER" id="PTHR32182:SF0">
    <property type="entry name" value="DNA REPLICATION AND REPAIR PROTEIN RECF"/>
    <property type="match status" value="1"/>
</dbReference>
<evidence type="ECO:0000256" key="1">
    <source>
        <dbReference type="ARBA" id="ARBA00004496"/>
    </source>
</evidence>
<dbReference type="GO" id="GO:0006260">
    <property type="term" value="P:DNA replication"/>
    <property type="evidence" value="ECO:0007669"/>
    <property type="project" value="UniProtKB-UniRule"/>
</dbReference>
<evidence type="ECO:0000256" key="8">
    <source>
        <dbReference type="ARBA" id="ARBA00023125"/>
    </source>
</evidence>
<evidence type="ECO:0000256" key="4">
    <source>
        <dbReference type="ARBA" id="ARBA00022490"/>
    </source>
</evidence>
<dbReference type="PROSITE" id="PS00617">
    <property type="entry name" value="RECF_1"/>
    <property type="match status" value="1"/>
</dbReference>
<dbReference type="SUPFAM" id="SSF52540">
    <property type="entry name" value="P-loop containing nucleoside triphosphate hydrolases"/>
    <property type="match status" value="1"/>
</dbReference>
<dbReference type="HOGENOM" id="CLU_040267_0_1_10"/>
<dbReference type="AlphaFoldDB" id="G8R4H8"/>
<keyword evidence="6 9" id="KW-0547">Nucleotide-binding</keyword>
<dbReference type="Gene3D" id="1.20.1050.90">
    <property type="entry name" value="RecF/RecN/SMC, N-terminal domain"/>
    <property type="match status" value="1"/>
</dbReference>
<evidence type="ECO:0000256" key="5">
    <source>
        <dbReference type="ARBA" id="ARBA00022705"/>
    </source>
</evidence>
<gene>
    <name evidence="9" type="primary">recF</name>
    <name evidence="12" type="ordered locus">Oweho_1059</name>
</gene>
<dbReference type="PATRIC" id="fig|926562.3.peg.1076"/>
<evidence type="ECO:0000256" key="6">
    <source>
        <dbReference type="ARBA" id="ARBA00022741"/>
    </source>
</evidence>
<dbReference type="InterPro" id="IPR003395">
    <property type="entry name" value="RecF/RecN/SMC_N"/>
</dbReference>
<dbReference type="RefSeq" id="WP_014201427.1">
    <property type="nucleotide sequence ID" value="NC_016599.1"/>
</dbReference>
<accession>G8R4H8</accession>
<dbReference type="EMBL" id="CP003156">
    <property type="protein sequence ID" value="AEV32067.1"/>
    <property type="molecule type" value="Genomic_DNA"/>
</dbReference>
<comment type="similarity">
    <text evidence="2 9 10">Belongs to the RecF family.</text>
</comment>
<keyword evidence="9 10" id="KW-0234">DNA repair</keyword>
<keyword evidence="4 9" id="KW-0963">Cytoplasm</keyword>
<evidence type="ECO:0000313" key="12">
    <source>
        <dbReference type="EMBL" id="AEV32067.1"/>
    </source>
</evidence>
<name>G8R4H8_OWEHD</name>
<dbReference type="NCBIfam" id="TIGR00611">
    <property type="entry name" value="recf"/>
    <property type="match status" value="1"/>
</dbReference>
<evidence type="ECO:0000313" key="13">
    <source>
        <dbReference type="Proteomes" id="UP000005631"/>
    </source>
</evidence>
<dbReference type="SMART" id="SM00382">
    <property type="entry name" value="AAA"/>
    <property type="match status" value="1"/>
</dbReference>
<evidence type="ECO:0000256" key="10">
    <source>
        <dbReference type="RuleBase" id="RU000578"/>
    </source>
</evidence>
<sequence length="370" mass="42965">MYLKNLHLVNFKNWEQASFDFAPKLNCFVGSNGSGKTNLLDAIHYLSVCKSYFNTIDSQNIKDDEGFFVVEGDFEKDEAESHIYCGLKRGEKKVFKKNKKSYDKLADHIGRYPSVIISPYDRDLITEGSEIRRKFMDNVISQSDPIYLDNLVRYNKAVQQRNALLKFFAANHTFDKAGLEVYDEQMQERGVPVYEKRKEFLEQLEPKLSYYYNIIADGQEAPAITYQSQLHDSNFSDLLEKYRDKDRINQYSGAGIHKDDLQFSIDGRKVKKFGSQGQQKSFLIALKLAQYDFLYTKQGVKPLLLLDDIFDKLDEVRVEQLVRLVHDENFGQIFITDTHANRTAHLVKNVDDKANVFTIQNAKIEHEEKQ</sequence>
<reference evidence="12 13" key="1">
    <citation type="journal article" date="2012" name="Stand. Genomic Sci.">
        <title>Genome sequence of the orange-pigmented seawater bacterium Owenweeksia hongkongensis type strain (UST20020801(T)).</title>
        <authorList>
            <person name="Riedel T."/>
            <person name="Held B."/>
            <person name="Nolan M."/>
            <person name="Lucas S."/>
            <person name="Lapidus A."/>
            <person name="Tice H."/>
            <person name="Del Rio T.G."/>
            <person name="Cheng J.F."/>
            <person name="Han C."/>
            <person name="Tapia R."/>
            <person name="Goodwin L.A."/>
            <person name="Pitluck S."/>
            <person name="Liolios K."/>
            <person name="Mavromatis K."/>
            <person name="Pagani I."/>
            <person name="Ivanova N."/>
            <person name="Mikhailova N."/>
            <person name="Pati A."/>
            <person name="Chen A."/>
            <person name="Palaniappan K."/>
            <person name="Rohde M."/>
            <person name="Tindall B.J."/>
            <person name="Detter J.C."/>
            <person name="Goker M."/>
            <person name="Woyke T."/>
            <person name="Bristow J."/>
            <person name="Eisen J.A."/>
            <person name="Markowitz V."/>
            <person name="Hugenholtz P."/>
            <person name="Klenk H.P."/>
            <person name="Kyrpides N.C."/>
        </authorList>
    </citation>
    <scope>NUCLEOTIDE SEQUENCE</scope>
    <source>
        <strain evidence="13">DSM 17368 / JCM 12287 / NRRL B-23963</strain>
    </source>
</reference>
<keyword evidence="8 9" id="KW-0238">DNA-binding</keyword>
<dbReference type="GO" id="GO:0009432">
    <property type="term" value="P:SOS response"/>
    <property type="evidence" value="ECO:0007669"/>
    <property type="project" value="UniProtKB-UniRule"/>
</dbReference>
<evidence type="ECO:0000256" key="3">
    <source>
        <dbReference type="ARBA" id="ARBA00020170"/>
    </source>
</evidence>
<keyword evidence="9 10" id="KW-0742">SOS response</keyword>
<organism evidence="12 13">
    <name type="scientific">Owenweeksia hongkongensis (strain DSM 17368 / CIP 108786 / JCM 12287 / NRRL B-23963 / UST20020801)</name>
    <dbReference type="NCBI Taxonomy" id="926562"/>
    <lineage>
        <taxon>Bacteria</taxon>
        <taxon>Pseudomonadati</taxon>
        <taxon>Bacteroidota</taxon>
        <taxon>Flavobacteriia</taxon>
        <taxon>Flavobacteriales</taxon>
        <taxon>Owenweeksiaceae</taxon>
        <taxon>Owenweeksia</taxon>
    </lineage>
</organism>
<evidence type="ECO:0000256" key="7">
    <source>
        <dbReference type="ARBA" id="ARBA00022840"/>
    </source>
</evidence>
<dbReference type="Proteomes" id="UP000005631">
    <property type="component" value="Chromosome"/>
</dbReference>
<keyword evidence="13" id="KW-1185">Reference proteome</keyword>
<dbReference type="GO" id="GO:0003697">
    <property type="term" value="F:single-stranded DNA binding"/>
    <property type="evidence" value="ECO:0007669"/>
    <property type="project" value="UniProtKB-UniRule"/>
</dbReference>
<dbReference type="GO" id="GO:0000731">
    <property type="term" value="P:DNA synthesis involved in DNA repair"/>
    <property type="evidence" value="ECO:0007669"/>
    <property type="project" value="TreeGrafter"/>
</dbReference>
<feature type="binding site" evidence="9">
    <location>
        <begin position="30"/>
        <end position="37"/>
    </location>
    <ligand>
        <name>ATP</name>
        <dbReference type="ChEBI" id="CHEBI:30616"/>
    </ligand>
</feature>
<dbReference type="GO" id="GO:0005524">
    <property type="term" value="F:ATP binding"/>
    <property type="evidence" value="ECO:0007669"/>
    <property type="project" value="UniProtKB-UniRule"/>
</dbReference>
<dbReference type="OrthoDB" id="9803889at2"/>
<dbReference type="KEGG" id="oho:Oweho_1059"/>
<dbReference type="PROSITE" id="PS00618">
    <property type="entry name" value="RECF_2"/>
    <property type="match status" value="1"/>
</dbReference>
<comment type="function">
    <text evidence="9 10">The RecF protein is involved in DNA metabolism; it is required for DNA replication and normal SOS inducibility. RecF binds preferentially to single-stranded, linear DNA. It also seems to bind ATP.</text>
</comment>
<keyword evidence="9 10" id="KW-0227">DNA damage</keyword>
<dbReference type="GO" id="GO:0005737">
    <property type="term" value="C:cytoplasm"/>
    <property type="evidence" value="ECO:0007669"/>
    <property type="project" value="UniProtKB-SubCell"/>
</dbReference>
<dbReference type="InterPro" id="IPR042174">
    <property type="entry name" value="RecF_2"/>
</dbReference>
<dbReference type="eggNOG" id="COG1195">
    <property type="taxonomic scope" value="Bacteria"/>
</dbReference>
<feature type="domain" description="AAA+ ATPase" evidence="11">
    <location>
        <begin position="22"/>
        <end position="365"/>
    </location>
</feature>
<dbReference type="InterPro" id="IPR027417">
    <property type="entry name" value="P-loop_NTPase"/>
</dbReference>
<keyword evidence="7 9" id="KW-0067">ATP-binding</keyword>
<dbReference type="InterPro" id="IPR018078">
    <property type="entry name" value="DNA-binding_RecF_CS"/>
</dbReference>
<dbReference type="Pfam" id="PF02463">
    <property type="entry name" value="SMC_N"/>
    <property type="match status" value="1"/>
</dbReference>
<dbReference type="Gene3D" id="3.40.50.300">
    <property type="entry name" value="P-loop containing nucleotide triphosphate hydrolases"/>
    <property type="match status" value="1"/>
</dbReference>
<evidence type="ECO:0000256" key="2">
    <source>
        <dbReference type="ARBA" id="ARBA00008016"/>
    </source>
</evidence>
<dbReference type="InterPro" id="IPR003593">
    <property type="entry name" value="AAA+_ATPase"/>
</dbReference>
<keyword evidence="5 9" id="KW-0235">DNA replication</keyword>
<proteinExistence type="inferred from homology"/>
<evidence type="ECO:0000259" key="11">
    <source>
        <dbReference type="SMART" id="SM00382"/>
    </source>
</evidence>
<evidence type="ECO:0000256" key="9">
    <source>
        <dbReference type="HAMAP-Rule" id="MF_00365"/>
    </source>
</evidence>
<dbReference type="GO" id="GO:0006302">
    <property type="term" value="P:double-strand break repair"/>
    <property type="evidence" value="ECO:0007669"/>
    <property type="project" value="TreeGrafter"/>
</dbReference>
<dbReference type="PANTHER" id="PTHR32182">
    <property type="entry name" value="DNA REPLICATION AND REPAIR PROTEIN RECF"/>
    <property type="match status" value="1"/>
</dbReference>
<dbReference type="InterPro" id="IPR001238">
    <property type="entry name" value="DNA-binding_RecF"/>
</dbReference>
<dbReference type="HAMAP" id="MF_00365">
    <property type="entry name" value="RecF"/>
    <property type="match status" value="1"/>
</dbReference>
<comment type="subcellular location">
    <subcellularLocation>
        <location evidence="1 9 10">Cytoplasm</location>
    </subcellularLocation>
</comment>
<dbReference type="STRING" id="926562.Oweho_1059"/>
<protein>
    <recommendedName>
        <fullName evidence="3 9">DNA replication and repair protein RecF</fullName>
    </recommendedName>
</protein>